<dbReference type="KEGG" id="plut:EI981_13325"/>
<reference evidence="2" key="1">
    <citation type="submission" date="2018-12" db="EMBL/GenBank/DDBJ databases">
        <title>Complete genome sequence of Paenibacillus sp. MBLB1234.</title>
        <authorList>
            <person name="Nam Y.-D."/>
            <person name="Kang J."/>
            <person name="Chung W.-H."/>
            <person name="Park Y.S."/>
        </authorList>
    </citation>
    <scope>NUCLEOTIDE SEQUENCE [LARGE SCALE GENOMIC DNA]</scope>
    <source>
        <strain evidence="2">MBLB1234</strain>
    </source>
</reference>
<protein>
    <recommendedName>
        <fullName evidence="3">Phage protein</fullName>
    </recommendedName>
</protein>
<accession>A0A3S9UYF5</accession>
<keyword evidence="2" id="KW-1185">Reference proteome</keyword>
<dbReference type="Proteomes" id="UP000270678">
    <property type="component" value="Chromosome"/>
</dbReference>
<sequence length="65" mass="7844">MRNYCLKMTPYQMLMLKADMEDRLKYNGGFSADEHALWLQMVEFEKQFDIDDAEYKRREAEKAAE</sequence>
<name>A0A3S9UYF5_9BACL</name>
<evidence type="ECO:0000313" key="2">
    <source>
        <dbReference type="Proteomes" id="UP000270678"/>
    </source>
</evidence>
<dbReference type="RefSeq" id="WP_126998874.1">
    <property type="nucleotide sequence ID" value="NZ_CP034346.1"/>
</dbReference>
<dbReference type="EMBL" id="CP034346">
    <property type="protein sequence ID" value="AZS15346.1"/>
    <property type="molecule type" value="Genomic_DNA"/>
</dbReference>
<evidence type="ECO:0000313" key="1">
    <source>
        <dbReference type="EMBL" id="AZS15346.1"/>
    </source>
</evidence>
<evidence type="ECO:0008006" key="3">
    <source>
        <dbReference type="Google" id="ProtNLM"/>
    </source>
</evidence>
<gene>
    <name evidence="1" type="ORF">EI981_13325</name>
</gene>
<dbReference type="AlphaFoldDB" id="A0A3S9UYF5"/>
<proteinExistence type="predicted"/>
<organism evidence="1 2">
    <name type="scientific">Paenibacillus lutimineralis</name>
    <dbReference type="NCBI Taxonomy" id="2707005"/>
    <lineage>
        <taxon>Bacteria</taxon>
        <taxon>Bacillati</taxon>
        <taxon>Bacillota</taxon>
        <taxon>Bacilli</taxon>
        <taxon>Bacillales</taxon>
        <taxon>Paenibacillaceae</taxon>
        <taxon>Paenibacillus</taxon>
    </lineage>
</organism>